<dbReference type="Proteomes" id="UP000613002">
    <property type="component" value="Unassembled WGS sequence"/>
</dbReference>
<evidence type="ECO:0000313" key="1">
    <source>
        <dbReference type="EMBL" id="MBB3868129.1"/>
    </source>
</evidence>
<dbReference type="AlphaFoldDB" id="A0A6G9J2N6"/>
<sequence>MMENKDIDKWIVQLRKGVFELAILSLISQRPMYGYEITNDLKRVPIFHLADGAIYPILKRLSKQGWVLSYWEDSEEGPKRKYYQITQEGERILKQRWQHYEQLYDVLRSMVEGSIE</sequence>
<dbReference type="PANTHER" id="PTHR33169:SF25">
    <property type="entry name" value="DNA-BINDING PROTEIN YIZB-RELATED"/>
    <property type="match status" value="1"/>
</dbReference>
<comment type="caution">
    <text evidence="1">The sequence shown here is derived from an EMBL/GenBank/DDBJ whole genome shotgun (WGS) entry which is preliminary data.</text>
</comment>
<protein>
    <submittedName>
        <fullName evidence="1">DNA-binding PadR family transcriptional regulator</fullName>
    </submittedName>
</protein>
<dbReference type="EMBL" id="JACICZ010000003">
    <property type="protein sequence ID" value="MBB3868129.1"/>
    <property type="molecule type" value="Genomic_DNA"/>
</dbReference>
<dbReference type="InterPro" id="IPR005149">
    <property type="entry name" value="Tscrpt_reg_PadR_N"/>
</dbReference>
<dbReference type="InterPro" id="IPR036390">
    <property type="entry name" value="WH_DNA-bd_sf"/>
</dbReference>
<dbReference type="InterPro" id="IPR036388">
    <property type="entry name" value="WH-like_DNA-bd_sf"/>
</dbReference>
<dbReference type="PANTHER" id="PTHR33169">
    <property type="entry name" value="PADR-FAMILY TRANSCRIPTIONAL REGULATOR"/>
    <property type="match status" value="1"/>
</dbReference>
<gene>
    <name evidence="1" type="ORF">HNR78_001010</name>
</gene>
<dbReference type="InterPro" id="IPR052509">
    <property type="entry name" value="Metal_resp_DNA-bind_regulator"/>
</dbReference>
<dbReference type="Pfam" id="PF03551">
    <property type="entry name" value="PadR"/>
    <property type="match status" value="1"/>
</dbReference>
<dbReference type="Gene3D" id="1.10.10.10">
    <property type="entry name" value="Winged helix-like DNA-binding domain superfamily/Winged helix DNA-binding domain"/>
    <property type="match status" value="1"/>
</dbReference>
<reference evidence="1 2" key="1">
    <citation type="submission" date="2020-08" db="EMBL/GenBank/DDBJ databases">
        <title>Genomic Encyclopedia of Type Strains, Phase IV (KMG-IV): sequencing the most valuable type-strain genomes for metagenomic binning, comparative biology and taxonomic classification.</title>
        <authorList>
            <person name="Goeker M."/>
        </authorList>
    </citation>
    <scope>NUCLEOTIDE SEQUENCE [LARGE SCALE GENOMIC DNA]</scope>
    <source>
        <strain evidence="1 2">DSM 14590</strain>
    </source>
</reference>
<dbReference type="RefSeq" id="WP_062753651.1">
    <property type="nucleotide sequence ID" value="NZ_BDAQ01000003.1"/>
</dbReference>
<name>A0A6G9J2N6_9BACL</name>
<keyword evidence="2" id="KW-1185">Reference proteome</keyword>
<accession>A0A6G9J2N6</accession>
<dbReference type="GO" id="GO:0003677">
    <property type="term" value="F:DNA binding"/>
    <property type="evidence" value="ECO:0007669"/>
    <property type="project" value="UniProtKB-KW"/>
</dbReference>
<dbReference type="SUPFAM" id="SSF46785">
    <property type="entry name" value="Winged helix' DNA-binding domain"/>
    <property type="match status" value="1"/>
</dbReference>
<keyword evidence="1" id="KW-0238">DNA-binding</keyword>
<organism evidence="1 2">
    <name type="scientific">Parageobacillus toebii NBRC 107807</name>
    <dbReference type="NCBI Taxonomy" id="1223503"/>
    <lineage>
        <taxon>Bacteria</taxon>
        <taxon>Bacillati</taxon>
        <taxon>Bacillota</taxon>
        <taxon>Bacilli</taxon>
        <taxon>Bacillales</taxon>
        <taxon>Anoxybacillaceae</taxon>
        <taxon>Parageobacillus</taxon>
    </lineage>
</organism>
<proteinExistence type="predicted"/>
<evidence type="ECO:0000313" key="2">
    <source>
        <dbReference type="Proteomes" id="UP000613002"/>
    </source>
</evidence>